<dbReference type="InterPro" id="IPR011063">
    <property type="entry name" value="TilS/TtcA_N"/>
</dbReference>
<sequence>MKADVHNFLVKHQLIVKGDTVYVAVSGGPDSMALLHYMQQNRNIYGIDVIACHVNHQLRGSESEQDADYVRRFCEEYEIEYIEKRIDVKEYAKKHQVGTQVAARELRYRWFEEVLKNPTDKLVTGHHGDDQVETMLMKMVRGSIPLHTYGIPVKRKLGNGLIIRPLLGITKAKIEQYCIEATINPRRDSSNQSTVYTRNRFRQDVLPLLKKENHNLHLHMQRQNEWAQDDHQMLMDLAKEKLSAIITKKSERNVTISTKAFLSIGVALQRRVIHLILNYLYGKYSPFITSIHIEQVLNMLEREKTSSELHLMNSLIVRRDYDLCHFSLGPLNKMTVQAQILNVPGKVSVGSWELESFVTEQLDLKEDHHQIILDYEEMNEPLVVRTKQPHDYIAARGMVGTKKVGRLFIDRKISKQEREHWPILINAKGEVLWVPLLHRSRIANLNRHTKKVVVISCKRRDG</sequence>
<comment type="similarity">
    <text evidence="8">Belongs to the tRNA(Ile)-lysidine synthase family.</text>
</comment>
<gene>
    <name evidence="8 10" type="primary">tilS</name>
    <name evidence="10" type="ORF">BkAM31D_00430</name>
</gene>
<dbReference type="SUPFAM" id="SSF82829">
    <property type="entry name" value="MesJ substrate recognition domain-like"/>
    <property type="match status" value="1"/>
</dbReference>
<name>A0A1X9MDD8_9BACI</name>
<proteinExistence type="inferred from homology"/>
<dbReference type="EC" id="6.3.4.19" evidence="8"/>
<accession>A0A1X9MDD8</accession>
<dbReference type="Pfam" id="PF09179">
    <property type="entry name" value="TilS"/>
    <property type="match status" value="1"/>
</dbReference>
<dbReference type="InterPro" id="IPR012796">
    <property type="entry name" value="Lysidine-tRNA-synth_C"/>
</dbReference>
<dbReference type="RefSeq" id="WP_066159729.1">
    <property type="nucleotide sequence ID" value="NZ_CP020814.1"/>
</dbReference>
<dbReference type="EMBL" id="CP020814">
    <property type="protein sequence ID" value="ARK28462.1"/>
    <property type="molecule type" value="Genomic_DNA"/>
</dbReference>
<dbReference type="Pfam" id="PF11734">
    <property type="entry name" value="TilS_C"/>
    <property type="match status" value="1"/>
</dbReference>
<dbReference type="Proteomes" id="UP000193006">
    <property type="component" value="Chromosome"/>
</dbReference>
<keyword evidence="2 8" id="KW-0963">Cytoplasm</keyword>
<keyword evidence="3 8" id="KW-0436">Ligase</keyword>
<evidence type="ECO:0000256" key="5">
    <source>
        <dbReference type="ARBA" id="ARBA00022741"/>
    </source>
</evidence>
<dbReference type="NCBIfam" id="TIGR02432">
    <property type="entry name" value="lysidine_TilS_N"/>
    <property type="match status" value="1"/>
</dbReference>
<dbReference type="GO" id="GO:0005524">
    <property type="term" value="F:ATP binding"/>
    <property type="evidence" value="ECO:0007669"/>
    <property type="project" value="UniProtKB-UniRule"/>
</dbReference>
<keyword evidence="6 8" id="KW-0067">ATP-binding</keyword>
<dbReference type="InterPro" id="IPR012795">
    <property type="entry name" value="tRNA_Ile_lys_synt_N"/>
</dbReference>
<evidence type="ECO:0000313" key="11">
    <source>
        <dbReference type="Proteomes" id="UP000193006"/>
    </source>
</evidence>
<dbReference type="SUPFAM" id="SSF52402">
    <property type="entry name" value="Adenine nucleotide alpha hydrolases-like"/>
    <property type="match status" value="1"/>
</dbReference>
<comment type="function">
    <text evidence="8">Ligates lysine onto the cytidine present at position 34 of the AUA codon-specific tRNA(Ile) that contains the anticodon CAU, in an ATP-dependent manner. Cytidine is converted to lysidine, thus changing the amino acid specificity of the tRNA from methionine to isoleucine.</text>
</comment>
<evidence type="ECO:0000256" key="6">
    <source>
        <dbReference type="ARBA" id="ARBA00022840"/>
    </source>
</evidence>
<dbReference type="KEGG" id="bkw:BkAM31D_00430"/>
<dbReference type="SMART" id="SM00977">
    <property type="entry name" value="TilS_C"/>
    <property type="match status" value="1"/>
</dbReference>
<keyword evidence="11" id="KW-1185">Reference proteome</keyword>
<dbReference type="InterPro" id="IPR012094">
    <property type="entry name" value="tRNA_Ile_lys_synt"/>
</dbReference>
<protein>
    <recommendedName>
        <fullName evidence="8">tRNA(Ile)-lysidine synthase</fullName>
        <ecNumber evidence="8">6.3.4.19</ecNumber>
    </recommendedName>
    <alternativeName>
        <fullName evidence="8">tRNA(Ile)-2-lysyl-cytidine synthase</fullName>
    </alternativeName>
    <alternativeName>
        <fullName evidence="8">tRNA(Ile)-lysidine synthetase</fullName>
    </alternativeName>
</protein>
<dbReference type="STRING" id="199441.BkAM31D_00430"/>
<evidence type="ECO:0000256" key="7">
    <source>
        <dbReference type="ARBA" id="ARBA00048539"/>
    </source>
</evidence>
<reference evidence="10 11" key="1">
    <citation type="submission" date="2017-04" db="EMBL/GenBank/DDBJ databases">
        <title>Bacillus krulwichiae AM31D Genome sequencing and assembly.</title>
        <authorList>
            <person name="Krulwich T.A."/>
            <person name="Anastor L."/>
            <person name="Ehrlich R."/>
            <person name="Ehrlich G.D."/>
            <person name="Janto B."/>
        </authorList>
    </citation>
    <scope>NUCLEOTIDE SEQUENCE [LARGE SCALE GENOMIC DNA]</scope>
    <source>
        <strain evidence="10 11">AM31D</strain>
    </source>
</reference>
<dbReference type="GO" id="GO:0005737">
    <property type="term" value="C:cytoplasm"/>
    <property type="evidence" value="ECO:0007669"/>
    <property type="project" value="UniProtKB-SubCell"/>
</dbReference>
<dbReference type="SUPFAM" id="SSF56037">
    <property type="entry name" value="PheT/TilS domain"/>
    <property type="match status" value="1"/>
</dbReference>
<dbReference type="InterPro" id="IPR014729">
    <property type="entry name" value="Rossmann-like_a/b/a_fold"/>
</dbReference>
<dbReference type="HAMAP" id="MF_01161">
    <property type="entry name" value="tRNA_Ile_lys_synt"/>
    <property type="match status" value="1"/>
</dbReference>
<dbReference type="GO" id="GO:0032267">
    <property type="term" value="F:tRNA(Ile)-lysidine synthase activity"/>
    <property type="evidence" value="ECO:0007669"/>
    <property type="project" value="UniProtKB-EC"/>
</dbReference>
<dbReference type="PANTHER" id="PTHR43033:SF1">
    <property type="entry name" value="TRNA(ILE)-LYSIDINE SYNTHASE-RELATED"/>
    <property type="match status" value="1"/>
</dbReference>
<dbReference type="AlphaFoldDB" id="A0A1X9MDD8"/>
<evidence type="ECO:0000256" key="2">
    <source>
        <dbReference type="ARBA" id="ARBA00022490"/>
    </source>
</evidence>
<dbReference type="NCBIfam" id="TIGR02433">
    <property type="entry name" value="lysidine_TilS_C"/>
    <property type="match status" value="1"/>
</dbReference>
<dbReference type="Pfam" id="PF01171">
    <property type="entry name" value="ATP_bind_3"/>
    <property type="match status" value="1"/>
</dbReference>
<comment type="domain">
    <text evidence="8">The N-terminal region contains the highly conserved SGGXDS motif, predicted to be a P-loop motif involved in ATP binding.</text>
</comment>
<evidence type="ECO:0000256" key="4">
    <source>
        <dbReference type="ARBA" id="ARBA00022694"/>
    </source>
</evidence>
<feature type="binding site" evidence="8">
    <location>
        <begin position="26"/>
        <end position="31"/>
    </location>
    <ligand>
        <name>ATP</name>
        <dbReference type="ChEBI" id="CHEBI:30616"/>
    </ligand>
</feature>
<keyword evidence="4 8" id="KW-0819">tRNA processing</keyword>
<evidence type="ECO:0000256" key="1">
    <source>
        <dbReference type="ARBA" id="ARBA00004496"/>
    </source>
</evidence>
<dbReference type="PANTHER" id="PTHR43033">
    <property type="entry name" value="TRNA(ILE)-LYSIDINE SYNTHASE-RELATED"/>
    <property type="match status" value="1"/>
</dbReference>
<evidence type="ECO:0000256" key="3">
    <source>
        <dbReference type="ARBA" id="ARBA00022598"/>
    </source>
</evidence>
<dbReference type="CDD" id="cd01992">
    <property type="entry name" value="TilS_N"/>
    <property type="match status" value="1"/>
</dbReference>
<feature type="domain" description="Lysidine-tRNA(Ile) synthetase C-terminal" evidence="9">
    <location>
        <begin position="382"/>
        <end position="455"/>
    </location>
</feature>
<evidence type="ECO:0000313" key="10">
    <source>
        <dbReference type="EMBL" id="ARK28462.1"/>
    </source>
</evidence>
<evidence type="ECO:0000256" key="8">
    <source>
        <dbReference type="HAMAP-Rule" id="MF_01161"/>
    </source>
</evidence>
<organism evidence="10 11">
    <name type="scientific">Halalkalibacter krulwichiae</name>
    <dbReference type="NCBI Taxonomy" id="199441"/>
    <lineage>
        <taxon>Bacteria</taxon>
        <taxon>Bacillati</taxon>
        <taxon>Bacillota</taxon>
        <taxon>Bacilli</taxon>
        <taxon>Bacillales</taxon>
        <taxon>Bacillaceae</taxon>
        <taxon>Halalkalibacter</taxon>
    </lineage>
</organism>
<dbReference type="InterPro" id="IPR015262">
    <property type="entry name" value="tRNA_Ile_lys_synt_subst-bd"/>
</dbReference>
<keyword evidence="5 8" id="KW-0547">Nucleotide-binding</keyword>
<evidence type="ECO:0000259" key="9">
    <source>
        <dbReference type="SMART" id="SM00977"/>
    </source>
</evidence>
<dbReference type="GO" id="GO:0006400">
    <property type="term" value="P:tRNA modification"/>
    <property type="evidence" value="ECO:0007669"/>
    <property type="project" value="UniProtKB-UniRule"/>
</dbReference>
<dbReference type="Gene3D" id="3.30.465.60">
    <property type="match status" value="1"/>
</dbReference>
<comment type="catalytic activity">
    <reaction evidence="7 8">
        <text>cytidine(34) in tRNA(Ile2) + L-lysine + ATP = lysidine(34) in tRNA(Ile2) + AMP + diphosphate + H(+)</text>
        <dbReference type="Rhea" id="RHEA:43744"/>
        <dbReference type="Rhea" id="RHEA-COMP:10625"/>
        <dbReference type="Rhea" id="RHEA-COMP:10670"/>
        <dbReference type="ChEBI" id="CHEBI:15378"/>
        <dbReference type="ChEBI" id="CHEBI:30616"/>
        <dbReference type="ChEBI" id="CHEBI:32551"/>
        <dbReference type="ChEBI" id="CHEBI:33019"/>
        <dbReference type="ChEBI" id="CHEBI:82748"/>
        <dbReference type="ChEBI" id="CHEBI:83665"/>
        <dbReference type="ChEBI" id="CHEBI:456215"/>
        <dbReference type="EC" id="6.3.4.19"/>
    </reaction>
</comment>
<comment type="subcellular location">
    <subcellularLocation>
        <location evidence="1 8">Cytoplasm</location>
    </subcellularLocation>
</comment>
<dbReference type="Gene3D" id="3.40.50.620">
    <property type="entry name" value="HUPs"/>
    <property type="match status" value="1"/>
</dbReference>